<dbReference type="InterPro" id="IPR036249">
    <property type="entry name" value="Thioredoxin-like_sf"/>
</dbReference>
<dbReference type="RefSeq" id="WP_265787895.1">
    <property type="nucleotide sequence ID" value="NZ_BAABRS010000001.1"/>
</dbReference>
<feature type="transmembrane region" description="Helical" evidence="1">
    <location>
        <begin position="31"/>
        <end position="50"/>
    </location>
</feature>
<comment type="caution">
    <text evidence="3">The sequence shown here is derived from an EMBL/GenBank/DDBJ whole genome shotgun (WGS) entry which is preliminary data.</text>
</comment>
<dbReference type="CDD" id="cd02947">
    <property type="entry name" value="TRX_family"/>
    <property type="match status" value="1"/>
</dbReference>
<dbReference type="EMBL" id="JAJNDC010000001">
    <property type="protein sequence ID" value="MCW9712157.1"/>
    <property type="molecule type" value="Genomic_DNA"/>
</dbReference>
<keyword evidence="1" id="KW-0812">Transmembrane</keyword>
<sequence length="177" mass="20283">MNSNLLILKLNQLEHWLEETKGHYGKYPLRWLGYMVVAIVMVMSNLLALIRWPIHSLIKVFQTTQSNVEVAIHSSQPNDVDADLLDEILKKRPKVLVDFWAAWCGPCIMMNEPLKKIAVSKDTDCTIVKVNTVKYSQLTEQYNVKGLPTLVLFEKGKEVKRYAGALSYTELKDFINS</sequence>
<dbReference type="PANTHER" id="PTHR45663">
    <property type="entry name" value="GEO12009P1"/>
    <property type="match status" value="1"/>
</dbReference>
<dbReference type="InterPro" id="IPR013766">
    <property type="entry name" value="Thioredoxin_domain"/>
</dbReference>
<dbReference type="PRINTS" id="PR00421">
    <property type="entry name" value="THIOREDOXIN"/>
</dbReference>
<organism evidence="3 4">
    <name type="scientific">Fodinibius salicampi</name>
    <dbReference type="NCBI Taxonomy" id="1920655"/>
    <lineage>
        <taxon>Bacteria</taxon>
        <taxon>Pseudomonadati</taxon>
        <taxon>Balneolota</taxon>
        <taxon>Balneolia</taxon>
        <taxon>Balneolales</taxon>
        <taxon>Balneolaceae</taxon>
        <taxon>Fodinibius</taxon>
    </lineage>
</organism>
<evidence type="ECO:0000256" key="1">
    <source>
        <dbReference type="SAM" id="Phobius"/>
    </source>
</evidence>
<keyword evidence="1" id="KW-0472">Membrane</keyword>
<evidence type="ECO:0000313" key="3">
    <source>
        <dbReference type="EMBL" id="MCW9712157.1"/>
    </source>
</evidence>
<dbReference type="PROSITE" id="PS51352">
    <property type="entry name" value="THIOREDOXIN_2"/>
    <property type="match status" value="1"/>
</dbReference>
<dbReference type="Gene3D" id="3.40.30.10">
    <property type="entry name" value="Glutaredoxin"/>
    <property type="match status" value="1"/>
</dbReference>
<dbReference type="Proteomes" id="UP001207337">
    <property type="component" value="Unassembled WGS sequence"/>
</dbReference>
<name>A0ABT3PWD7_9BACT</name>
<evidence type="ECO:0000313" key="4">
    <source>
        <dbReference type="Proteomes" id="UP001207337"/>
    </source>
</evidence>
<accession>A0ABT3PWD7</accession>
<gene>
    <name evidence="3" type="ORF">LQ318_04485</name>
</gene>
<keyword evidence="4" id="KW-1185">Reference proteome</keyword>
<keyword evidence="1" id="KW-1133">Transmembrane helix</keyword>
<dbReference type="SUPFAM" id="SSF52833">
    <property type="entry name" value="Thioredoxin-like"/>
    <property type="match status" value="1"/>
</dbReference>
<proteinExistence type="predicted"/>
<feature type="domain" description="Thioredoxin" evidence="2">
    <location>
        <begin position="65"/>
        <end position="177"/>
    </location>
</feature>
<evidence type="ECO:0000259" key="2">
    <source>
        <dbReference type="PROSITE" id="PS51352"/>
    </source>
</evidence>
<dbReference type="Pfam" id="PF00085">
    <property type="entry name" value="Thioredoxin"/>
    <property type="match status" value="1"/>
</dbReference>
<protein>
    <submittedName>
        <fullName evidence="3">Thioredoxin family protein</fullName>
    </submittedName>
</protein>
<reference evidence="3 4" key="1">
    <citation type="submission" date="2021-11" db="EMBL/GenBank/DDBJ databases">
        <title>Aliifidinibius sp. nov., a new bacterium isolated from saline soil.</title>
        <authorList>
            <person name="Galisteo C."/>
            <person name="De La Haba R."/>
            <person name="Sanchez-Porro C."/>
            <person name="Ventosa A."/>
        </authorList>
    </citation>
    <scope>NUCLEOTIDE SEQUENCE [LARGE SCALE GENOMIC DNA]</scope>
    <source>
        <strain evidence="3 4">KACC 190600</strain>
    </source>
</reference>
<dbReference type="PANTHER" id="PTHR45663:SF11">
    <property type="entry name" value="GEO12009P1"/>
    <property type="match status" value="1"/>
</dbReference>